<gene>
    <name evidence="2" type="ORF">HAX54_052948</name>
</gene>
<accession>A0ABS8WS01</accession>
<name>A0ABS8WS01_DATST</name>
<dbReference type="EMBL" id="JACEIK010009739">
    <property type="protein sequence ID" value="MCE3214646.1"/>
    <property type="molecule type" value="Genomic_DNA"/>
</dbReference>
<organism evidence="2 3">
    <name type="scientific">Datura stramonium</name>
    <name type="common">Jimsonweed</name>
    <name type="synonym">Common thornapple</name>
    <dbReference type="NCBI Taxonomy" id="4076"/>
    <lineage>
        <taxon>Eukaryota</taxon>
        <taxon>Viridiplantae</taxon>
        <taxon>Streptophyta</taxon>
        <taxon>Embryophyta</taxon>
        <taxon>Tracheophyta</taxon>
        <taxon>Spermatophyta</taxon>
        <taxon>Magnoliopsida</taxon>
        <taxon>eudicotyledons</taxon>
        <taxon>Gunneridae</taxon>
        <taxon>Pentapetalae</taxon>
        <taxon>asterids</taxon>
        <taxon>lamiids</taxon>
        <taxon>Solanales</taxon>
        <taxon>Solanaceae</taxon>
        <taxon>Solanoideae</taxon>
        <taxon>Datureae</taxon>
        <taxon>Datura</taxon>
    </lineage>
</organism>
<protein>
    <submittedName>
        <fullName evidence="2">Uncharacterized protein</fullName>
    </submittedName>
</protein>
<evidence type="ECO:0000256" key="1">
    <source>
        <dbReference type="SAM" id="MobiDB-lite"/>
    </source>
</evidence>
<reference evidence="2 3" key="1">
    <citation type="journal article" date="2021" name="BMC Genomics">
        <title>Datura genome reveals duplications of psychoactive alkaloid biosynthetic genes and high mutation rate following tissue culture.</title>
        <authorList>
            <person name="Rajewski A."/>
            <person name="Carter-House D."/>
            <person name="Stajich J."/>
            <person name="Litt A."/>
        </authorList>
    </citation>
    <scope>NUCLEOTIDE SEQUENCE [LARGE SCALE GENOMIC DNA]</scope>
    <source>
        <strain evidence="2">AR-01</strain>
    </source>
</reference>
<feature type="region of interest" description="Disordered" evidence="1">
    <location>
        <begin position="138"/>
        <end position="158"/>
    </location>
</feature>
<proteinExistence type="predicted"/>
<comment type="caution">
    <text evidence="2">The sequence shown here is derived from an EMBL/GenBank/DDBJ whole genome shotgun (WGS) entry which is preliminary data.</text>
</comment>
<evidence type="ECO:0000313" key="2">
    <source>
        <dbReference type="EMBL" id="MCE3214646.1"/>
    </source>
</evidence>
<sequence>MHKLGSLLGILCEGFSLCQKNQWPDFPVPLTPLDIVRKFSGNPSHTYISKVPKNILSPYHKLLFVFVMKNLVPGQECRNATVFLNLTLMELLDRGMKFNFPGVIFTKLGIKFSSLEYFSSYDAIDFYETRGTHLVDTPTPASTALDTDPSLVPNDTFK</sequence>
<evidence type="ECO:0000313" key="3">
    <source>
        <dbReference type="Proteomes" id="UP000823775"/>
    </source>
</evidence>
<feature type="non-terminal residue" evidence="2">
    <location>
        <position position="158"/>
    </location>
</feature>
<keyword evidence="3" id="KW-1185">Reference proteome</keyword>
<dbReference type="Proteomes" id="UP000823775">
    <property type="component" value="Unassembled WGS sequence"/>
</dbReference>